<dbReference type="Gene3D" id="1.10.287.110">
    <property type="entry name" value="DnaJ domain"/>
    <property type="match status" value="1"/>
</dbReference>
<keyword evidence="4" id="KW-1185">Reference proteome</keyword>
<proteinExistence type="predicted"/>
<dbReference type="Proteomes" id="UP000887540">
    <property type="component" value="Unplaced"/>
</dbReference>
<dbReference type="InterPro" id="IPR051938">
    <property type="entry name" value="Apopto_cytoskel_mod"/>
</dbReference>
<evidence type="ECO:0000256" key="1">
    <source>
        <dbReference type="ARBA" id="ARBA00023186"/>
    </source>
</evidence>
<dbReference type="InterPro" id="IPR001623">
    <property type="entry name" value="DnaJ_domain"/>
</dbReference>
<evidence type="ECO:0000313" key="4">
    <source>
        <dbReference type="Proteomes" id="UP000887540"/>
    </source>
</evidence>
<sequence>MLKIRRAHFILIQRLSSASSSSQDHYKTLGVSRDATQKEIKAAFYDLSKKYHPDTNPDDREKATEMFNKVAHAYEILGSADKKEIYDSMNKSPQRVRTPGSSNVYNQTSTRKQYTDLDIDYKDFEHFQKSNRRRRFYHDHIEMPDEFFEKFGGRTFKTRLDEQDVRPYNYADSRAAVREREERRILEEMEELRKKDRFPLPTFEQVLQEEAKIKATDKKGKRQVWLMTFGVLLGGFIYINAEMRKHRSASK</sequence>
<dbReference type="PRINTS" id="PR00625">
    <property type="entry name" value="JDOMAIN"/>
</dbReference>
<name>A0A914EMV8_9BILA</name>
<dbReference type="InterPro" id="IPR036869">
    <property type="entry name" value="J_dom_sf"/>
</dbReference>
<evidence type="ECO:0000313" key="5">
    <source>
        <dbReference type="WBParaSite" id="ACRNAN_scaffold9139.g24090.t1"/>
    </source>
</evidence>
<keyword evidence="2" id="KW-0812">Transmembrane</keyword>
<dbReference type="SUPFAM" id="SSF46565">
    <property type="entry name" value="Chaperone J-domain"/>
    <property type="match status" value="1"/>
</dbReference>
<feature type="domain" description="J" evidence="3">
    <location>
        <begin position="24"/>
        <end position="90"/>
    </location>
</feature>
<dbReference type="WBParaSite" id="ACRNAN_scaffold9139.g24090.t1">
    <property type="protein sequence ID" value="ACRNAN_scaffold9139.g24090.t1"/>
    <property type="gene ID" value="ACRNAN_scaffold9139.g24090"/>
</dbReference>
<feature type="transmembrane region" description="Helical" evidence="2">
    <location>
        <begin position="224"/>
        <end position="241"/>
    </location>
</feature>
<dbReference type="PANTHER" id="PTHR44145">
    <property type="entry name" value="DNAJ HOMOLOG SUBFAMILY A MEMBER 3, MITOCHONDRIAL"/>
    <property type="match status" value="1"/>
</dbReference>
<dbReference type="PANTHER" id="PTHR44145:SF3">
    <property type="entry name" value="DNAJ HOMOLOG SUBFAMILY A MEMBER 3, MITOCHONDRIAL"/>
    <property type="match status" value="1"/>
</dbReference>
<protein>
    <submittedName>
        <fullName evidence="5">J domain-containing protein</fullName>
    </submittedName>
</protein>
<dbReference type="CDD" id="cd06257">
    <property type="entry name" value="DnaJ"/>
    <property type="match status" value="1"/>
</dbReference>
<keyword evidence="2" id="KW-1133">Transmembrane helix</keyword>
<dbReference type="SMART" id="SM00271">
    <property type="entry name" value="DnaJ"/>
    <property type="match status" value="1"/>
</dbReference>
<evidence type="ECO:0000259" key="3">
    <source>
        <dbReference type="PROSITE" id="PS50076"/>
    </source>
</evidence>
<keyword evidence="1" id="KW-0143">Chaperone</keyword>
<evidence type="ECO:0000256" key="2">
    <source>
        <dbReference type="SAM" id="Phobius"/>
    </source>
</evidence>
<reference evidence="5" key="1">
    <citation type="submission" date="2022-11" db="UniProtKB">
        <authorList>
            <consortium name="WormBaseParasite"/>
        </authorList>
    </citation>
    <scope>IDENTIFICATION</scope>
</reference>
<dbReference type="AlphaFoldDB" id="A0A914EMV8"/>
<organism evidence="4 5">
    <name type="scientific">Acrobeloides nanus</name>
    <dbReference type="NCBI Taxonomy" id="290746"/>
    <lineage>
        <taxon>Eukaryota</taxon>
        <taxon>Metazoa</taxon>
        <taxon>Ecdysozoa</taxon>
        <taxon>Nematoda</taxon>
        <taxon>Chromadorea</taxon>
        <taxon>Rhabditida</taxon>
        <taxon>Tylenchina</taxon>
        <taxon>Cephalobomorpha</taxon>
        <taxon>Cephaloboidea</taxon>
        <taxon>Cephalobidae</taxon>
        <taxon>Acrobeloides</taxon>
    </lineage>
</organism>
<dbReference type="PROSITE" id="PS50076">
    <property type="entry name" value="DNAJ_2"/>
    <property type="match status" value="1"/>
</dbReference>
<dbReference type="Pfam" id="PF00226">
    <property type="entry name" value="DnaJ"/>
    <property type="match status" value="1"/>
</dbReference>
<accession>A0A914EMV8</accession>
<keyword evidence="2" id="KW-0472">Membrane</keyword>